<keyword evidence="1" id="KW-0479">Metal-binding</keyword>
<dbReference type="SUPFAM" id="SSF57845">
    <property type="entry name" value="B-box zinc-binding domain"/>
    <property type="match status" value="1"/>
</dbReference>
<evidence type="ECO:0000256" key="2">
    <source>
        <dbReference type="ARBA" id="ARBA00022771"/>
    </source>
</evidence>
<accession>A0ABD2PFV2</accession>
<dbReference type="Gene3D" id="2.30.30.140">
    <property type="match status" value="4"/>
</dbReference>
<dbReference type="CDD" id="cd20379">
    <property type="entry name" value="Tudor_dTUD-like"/>
    <property type="match status" value="1"/>
</dbReference>
<dbReference type="Pfam" id="PF00567">
    <property type="entry name" value="TUDOR"/>
    <property type="match status" value="5"/>
</dbReference>
<feature type="region of interest" description="Disordered" evidence="4">
    <location>
        <begin position="33"/>
        <end position="98"/>
    </location>
</feature>
<dbReference type="InterPro" id="IPR013083">
    <property type="entry name" value="Znf_RING/FYVE/PHD"/>
</dbReference>
<dbReference type="GO" id="GO:0008270">
    <property type="term" value="F:zinc ion binding"/>
    <property type="evidence" value="ECO:0007669"/>
    <property type="project" value="UniProtKB-KW"/>
</dbReference>
<dbReference type="SUPFAM" id="SSF57850">
    <property type="entry name" value="RING/U-box"/>
    <property type="match status" value="1"/>
</dbReference>
<evidence type="ECO:0000259" key="5">
    <source>
        <dbReference type="PROSITE" id="PS50304"/>
    </source>
</evidence>
<dbReference type="SMART" id="SM00333">
    <property type="entry name" value="TUDOR"/>
    <property type="match status" value="4"/>
</dbReference>
<evidence type="ECO:0000313" key="7">
    <source>
        <dbReference type="Proteomes" id="UP001516400"/>
    </source>
</evidence>
<reference evidence="6 7" key="1">
    <citation type="journal article" date="2021" name="BMC Biol.">
        <title>Horizontally acquired antibacterial genes associated with adaptive radiation of ladybird beetles.</title>
        <authorList>
            <person name="Li H.S."/>
            <person name="Tang X.F."/>
            <person name="Huang Y.H."/>
            <person name="Xu Z.Y."/>
            <person name="Chen M.L."/>
            <person name="Du X.Y."/>
            <person name="Qiu B.Y."/>
            <person name="Chen P.T."/>
            <person name="Zhang W."/>
            <person name="Slipinski A."/>
            <person name="Escalona H.E."/>
            <person name="Waterhouse R.M."/>
            <person name="Zwick A."/>
            <person name="Pang H."/>
        </authorList>
    </citation>
    <scope>NUCLEOTIDE SEQUENCE [LARGE SCALE GENOMIC DNA]</scope>
    <source>
        <strain evidence="6">SYSU2018</strain>
    </source>
</reference>
<dbReference type="GO" id="GO:0005737">
    <property type="term" value="C:cytoplasm"/>
    <property type="evidence" value="ECO:0007669"/>
    <property type="project" value="UniProtKB-ARBA"/>
</dbReference>
<feature type="compositionally biased region" description="Basic residues" evidence="4">
    <location>
        <begin position="51"/>
        <end position="60"/>
    </location>
</feature>
<dbReference type="PANTHER" id="PTHR16442:SF1">
    <property type="entry name" value="RING FINGER PROTEIN 17"/>
    <property type="match status" value="1"/>
</dbReference>
<dbReference type="CDD" id="cd19757">
    <property type="entry name" value="Bbox1"/>
    <property type="match status" value="1"/>
</dbReference>
<evidence type="ECO:0000313" key="6">
    <source>
        <dbReference type="EMBL" id="KAL3289718.1"/>
    </source>
</evidence>
<dbReference type="PANTHER" id="PTHR16442">
    <property type="entry name" value="RING FINGER PROTEIN 17"/>
    <property type="match status" value="1"/>
</dbReference>
<evidence type="ECO:0000256" key="4">
    <source>
        <dbReference type="SAM" id="MobiDB-lite"/>
    </source>
</evidence>
<protein>
    <recommendedName>
        <fullName evidence="5">Tudor domain-containing protein</fullName>
    </recommendedName>
</protein>
<proteinExistence type="predicted"/>
<keyword evidence="2" id="KW-0863">Zinc-finger</keyword>
<sequence>MDYGFGYTGGYERFSNAASISSRGDIRSSNVLAGRGASTSQSSSSNGGGSVHHRRNHRNFKRDNNWENREKEYKRENKGENQRQFRGKHPGFYASNPHPKYQNEKAECKNYICPDCKQPYNYFKNNKCLCGKVPRVLPCEHTICEECINKSIKLTNQIRCVTCSKSISTKKNQSFDYNHYVLGRIAISKMDENSPLDFASVTLVSSGSKLRGSSESYISREFEEKCSLGGCQNLGTVSCLDCCKMYCNKCDQALHESAEQLTTHKRNEIGKVSFTLNKCLDHSMVEELYCNDCEQNCCCYCILEKHEGHSRSYLTRLDEEEELELREAYATATRTLTQLEMTKKKINKPKTDRVSDVELEISQKFTDIHAKLHLIEKKLYAEVKQLKQTNPSTDEFDRLIHYNIENLKEFILCVDSREGVKMNLRKLLEKLKEMEKLPSFLATNISTNHSVKLSVDDKIQDLENYFKLNVVAPDTLKLVTTDEQPADTRHEMSSGSSSKKSSSKLQREANTTRLNKVESPEKNNEANGTMDNFNQETVYVTHIHSLDCFYVQFKKEDQQYSEFVQEIKKHVDRTALGVNEVILNELYMAPSLNNKKEWGRVRVLEEIQQGSEKKYKVMFLDFGNSSILSKHELKYISSRLAKKRPFAVQCRLDKPTEIDWTSGSHLKLAKILNGNTEVVMITRDFSDNIYTVDLNINTSLGELQSVTNLLVVGYEALQKKKEPYGSSSLFSNQLFDNSDIFVNGESYNVFIRYVLDPWHIYVQKVSYENALNNLISSMEQHYNDTQCDIHLPVKNSDVVILYPSKDFGNWHRAHIQEVFNNKKIVSVFLVDWGKQVNINWKNLRKLVEKFKRVECLVVCAKLADVAPKSDSGWSLLCDNDARDFIEKYSFKSKEMKMLVSGTVPLEVILFDSLSTFDENINALLVEHDLVISTGKLSQTVRWLHQKKEEKPDETEFLPFYKDYSNDEDENEEDSEGVKTQVEIVRFDDPYSIYVSFVFQAEESVRLHEELQIHYNQEFDVQDSWNVGDKVVVFDDQSKSYYRGKVVAIEKDYCVYLLDKGKSITVPQNKLRKISPYFCNTFANMVIKCHLGNIKPAGGTDKWSSMSLEWFEKLFEKYKNIYIQKITDDGSRLSMPVTMWYSKICKGTALEPSYFKFISIDKKVIKSGLAFQVKNSDMHTEKIETETDKSLSDHLTCEVENDRIATLEASKPESPSDVESIPKIELPMESNQCTISSWLPPAPITKTKFFGYITCAESEGYLFLRDQTLHAHYKEMEANMKTNFDALPKAERFEMHPYQMVTIWSNSLWYRGTILSVMDKTTAKVMMVDFGSDHIVNIDHLHDKIMYPEIPIMVSKIKLYDVYSKSGRWSVSDVDTLLETVSEYSEIVIRSSNSLEIPLADVYDLNGVCLNDELVKLCPNLYRRTTEIKEQEEYLSESTSDDEIFQKPMTQESLSDSCIWSEQVNETDDIKNECSIDYNYVKFPTSKTGQKLQLDIISVLDYKTVSVYVIDDETKEEEFESLCRSIQEEAAKLETLKHLEIGMPCISRYQEDQQWYRAKIFQMGGEQCDYVSIIYVDYGNFDIVSVTDLKKIKTEWLDFPAKFFVAEINFILIDMLQKASLKQHLQELIGKTKSIEIFKENPLLIHIYEDESDILYYDTFLKMVLLSY</sequence>
<dbReference type="InterPro" id="IPR002999">
    <property type="entry name" value="Tudor"/>
</dbReference>
<dbReference type="Proteomes" id="UP001516400">
    <property type="component" value="Unassembled WGS sequence"/>
</dbReference>
<feature type="compositionally biased region" description="Low complexity" evidence="4">
    <location>
        <begin position="493"/>
        <end position="504"/>
    </location>
</feature>
<dbReference type="InterPro" id="IPR035437">
    <property type="entry name" value="SNase_OB-fold_sf"/>
</dbReference>
<keyword evidence="3" id="KW-0862">Zinc</keyword>
<dbReference type="InterPro" id="IPR017907">
    <property type="entry name" value="Znf_RING_CS"/>
</dbReference>
<feature type="domain" description="Tudor" evidence="5">
    <location>
        <begin position="792"/>
        <end position="853"/>
    </location>
</feature>
<dbReference type="PROSITE" id="PS50304">
    <property type="entry name" value="TUDOR"/>
    <property type="match status" value="3"/>
</dbReference>
<dbReference type="PROSITE" id="PS00518">
    <property type="entry name" value="ZF_RING_1"/>
    <property type="match status" value="1"/>
</dbReference>
<feature type="region of interest" description="Disordered" evidence="4">
    <location>
        <begin position="481"/>
        <end position="530"/>
    </location>
</feature>
<feature type="compositionally biased region" description="Low complexity" evidence="4">
    <location>
        <begin position="34"/>
        <end position="45"/>
    </location>
</feature>
<dbReference type="SUPFAM" id="SSF63748">
    <property type="entry name" value="Tudor/PWWP/MBT"/>
    <property type="match status" value="5"/>
</dbReference>
<comment type="caution">
    <text evidence="6">The sequence shown here is derived from an EMBL/GenBank/DDBJ whole genome shotgun (WGS) entry which is preliminary data.</text>
</comment>
<evidence type="ECO:0000256" key="3">
    <source>
        <dbReference type="ARBA" id="ARBA00022833"/>
    </source>
</evidence>
<dbReference type="EMBL" id="JABFTP020000186">
    <property type="protein sequence ID" value="KAL3289718.1"/>
    <property type="molecule type" value="Genomic_DNA"/>
</dbReference>
<feature type="compositionally biased region" description="Basic and acidic residues" evidence="4">
    <location>
        <begin position="61"/>
        <end position="83"/>
    </location>
</feature>
<gene>
    <name evidence="6" type="ORF">HHI36_023118</name>
</gene>
<dbReference type="Gene3D" id="3.30.160.60">
    <property type="entry name" value="Classic Zinc Finger"/>
    <property type="match status" value="1"/>
</dbReference>
<feature type="compositionally biased region" description="Basic and acidic residues" evidence="4">
    <location>
        <begin position="515"/>
        <end position="524"/>
    </location>
</feature>
<organism evidence="6 7">
    <name type="scientific">Cryptolaemus montrouzieri</name>
    <dbReference type="NCBI Taxonomy" id="559131"/>
    <lineage>
        <taxon>Eukaryota</taxon>
        <taxon>Metazoa</taxon>
        <taxon>Ecdysozoa</taxon>
        <taxon>Arthropoda</taxon>
        <taxon>Hexapoda</taxon>
        <taxon>Insecta</taxon>
        <taxon>Pterygota</taxon>
        <taxon>Neoptera</taxon>
        <taxon>Endopterygota</taxon>
        <taxon>Coleoptera</taxon>
        <taxon>Polyphaga</taxon>
        <taxon>Cucujiformia</taxon>
        <taxon>Coccinelloidea</taxon>
        <taxon>Coccinellidae</taxon>
        <taxon>Scymninae</taxon>
        <taxon>Scymnini</taxon>
        <taxon>Cryptolaemus</taxon>
    </lineage>
</organism>
<dbReference type="Gene3D" id="2.40.50.90">
    <property type="match status" value="3"/>
</dbReference>
<feature type="domain" description="Tudor" evidence="5">
    <location>
        <begin position="1023"/>
        <end position="1080"/>
    </location>
</feature>
<keyword evidence="7" id="KW-1185">Reference proteome</keyword>
<dbReference type="Gene3D" id="3.30.40.10">
    <property type="entry name" value="Zinc/RING finger domain, C3HC4 (zinc finger)"/>
    <property type="match status" value="1"/>
</dbReference>
<evidence type="ECO:0000256" key="1">
    <source>
        <dbReference type="ARBA" id="ARBA00022723"/>
    </source>
</evidence>
<feature type="domain" description="Tudor" evidence="5">
    <location>
        <begin position="1537"/>
        <end position="1598"/>
    </location>
</feature>
<name>A0ABD2PFV2_9CUCU</name>